<gene>
    <name evidence="1" type="ORF">GTHE00462_LOCUS3372</name>
</gene>
<proteinExistence type="predicted"/>
<reference evidence="1" key="1">
    <citation type="submission" date="2021-01" db="EMBL/GenBank/DDBJ databases">
        <authorList>
            <person name="Corre E."/>
            <person name="Pelletier E."/>
            <person name="Niang G."/>
            <person name="Scheremetjew M."/>
            <person name="Finn R."/>
            <person name="Kale V."/>
            <person name="Holt S."/>
            <person name="Cochrane G."/>
            <person name="Meng A."/>
            <person name="Brown T."/>
            <person name="Cohen L."/>
        </authorList>
    </citation>
    <scope>NUCLEOTIDE SEQUENCE</scope>
    <source>
        <strain evidence="1">CCMP 2712</strain>
    </source>
</reference>
<evidence type="ECO:0000313" key="1">
    <source>
        <dbReference type="EMBL" id="CAE2194061.1"/>
    </source>
</evidence>
<accession>A0A7S4M0U9</accession>
<organism evidence="1">
    <name type="scientific">Guillardia theta</name>
    <name type="common">Cryptophyte</name>
    <name type="synonym">Cryptomonas phi</name>
    <dbReference type="NCBI Taxonomy" id="55529"/>
    <lineage>
        <taxon>Eukaryota</taxon>
        <taxon>Cryptophyceae</taxon>
        <taxon>Pyrenomonadales</taxon>
        <taxon>Geminigeraceae</taxon>
        <taxon>Guillardia</taxon>
    </lineage>
</organism>
<protein>
    <submittedName>
        <fullName evidence="1">Uncharacterized protein</fullName>
    </submittedName>
</protein>
<dbReference type="AlphaFoldDB" id="A0A7S4M0U9"/>
<name>A0A7S4M0U9_GUITH</name>
<dbReference type="EMBL" id="HBKN01004024">
    <property type="protein sequence ID" value="CAE2194061.1"/>
    <property type="molecule type" value="Transcribed_RNA"/>
</dbReference>
<sequence length="99" mass="10587">MFPLLFPPGAWCTLTLEAPVSPKPLAGCTLVALFSTPHPMRLSTNSPFLAARAAGAAGSLATDEALGSRFLMGAWRQDKLDAYNLILHSPERNHLPSQS</sequence>